<keyword evidence="7 14" id="KW-0645">Protease</keyword>
<dbReference type="PROSITE" id="PS00560">
    <property type="entry name" value="CARBOXYPEPT_SER_HIS"/>
    <property type="match status" value="1"/>
</dbReference>
<evidence type="ECO:0000256" key="11">
    <source>
        <dbReference type="ARBA" id="ARBA00023180"/>
    </source>
</evidence>
<evidence type="ECO:0000256" key="1">
    <source>
        <dbReference type="ARBA" id="ARBA00001003"/>
    </source>
</evidence>
<sequence>MLLMSEPQQTQICETTPDVKAFSGYVNLPPNLIPGQDYPIHSFFWFFEARDDPENAPLSLWLQGGPDQPVQVGFSYDSLINGTINEPKSPFAITPKNLSLADLSQDTITAVPGTFASQSVASTANTSFIAARTSWYFLQTWIQEFPEYKSKDNHLSLWGESYGGHYVPTLAGYITTQNDVIATENASTTAVIPLHIDVIGLVNACIDNSVQTPLYPVFAYNNTYGLQVINNTEYQDALAAVPQCLYLTDACRCLANELDPEGWGNNKRVNQACETAYNFCFGPILQPFNSKGIALRQHDQFDFTQLAPDSFPPKFAAGYLNSREAQLALGVPLNFTGLSSAVAQVFLQTGDFIRGHNLELLGRLLDSGIRVALVYGDRDYQWLGGEQISLAIQTSSSAGFRSAGYASISTNDSYKGGVVRQHGNLSFSRVFDAGHQVPYYQPETAYRIFSRAMSGLDIATGQVLPGAKYSTSHYAIPIVRDFVLVGYTLPNGTEVMY</sequence>
<keyword evidence="9 14" id="KW-0378">Hydrolase</keyword>
<keyword evidence="5" id="KW-0472">Membrane</keyword>
<comment type="caution">
    <text evidence="15">The sequence shown here is derived from an EMBL/GenBank/DDBJ whole genome shotgun (WGS) entry which is preliminary data.</text>
</comment>
<evidence type="ECO:0000313" key="16">
    <source>
        <dbReference type="Proteomes" id="UP000517252"/>
    </source>
</evidence>
<evidence type="ECO:0000256" key="14">
    <source>
        <dbReference type="RuleBase" id="RU361156"/>
    </source>
</evidence>
<keyword evidence="8" id="KW-0732">Signal</keyword>
<dbReference type="InterPro" id="IPR029058">
    <property type="entry name" value="AB_hydrolase_fold"/>
</dbReference>
<gene>
    <name evidence="15" type="ORF">TASIC1_0004001500</name>
</gene>
<comment type="subcellular location">
    <subcellularLocation>
        <location evidence="2">Cell membrane</location>
        <topology evidence="2">Lipid-anchor</topology>
        <topology evidence="2">GPI-anchor</topology>
    </subcellularLocation>
</comment>
<dbReference type="SUPFAM" id="SSF53474">
    <property type="entry name" value="alpha/beta-Hydrolases"/>
    <property type="match status" value="1"/>
</dbReference>
<evidence type="ECO:0000256" key="8">
    <source>
        <dbReference type="ARBA" id="ARBA00022729"/>
    </source>
</evidence>
<evidence type="ECO:0000256" key="13">
    <source>
        <dbReference type="ARBA" id="ARBA00037356"/>
    </source>
</evidence>
<evidence type="ECO:0000256" key="9">
    <source>
        <dbReference type="ARBA" id="ARBA00022801"/>
    </source>
</evidence>
<dbReference type="Proteomes" id="UP000517252">
    <property type="component" value="Unassembled WGS sequence"/>
</dbReference>
<keyword evidence="6 14" id="KW-0121">Carboxypeptidase</keyword>
<evidence type="ECO:0000256" key="6">
    <source>
        <dbReference type="ARBA" id="ARBA00022645"/>
    </source>
</evidence>
<evidence type="ECO:0000256" key="3">
    <source>
        <dbReference type="ARBA" id="ARBA00009431"/>
    </source>
</evidence>
<proteinExistence type="inferred from homology"/>
<evidence type="ECO:0000256" key="12">
    <source>
        <dbReference type="ARBA" id="ARBA00023288"/>
    </source>
</evidence>
<keyword evidence="4" id="KW-1003">Cell membrane</keyword>
<keyword evidence="11" id="KW-0325">Glycoprotein</keyword>
<dbReference type="GO" id="GO:0098552">
    <property type="term" value="C:side of membrane"/>
    <property type="evidence" value="ECO:0007669"/>
    <property type="project" value="UniProtKB-KW"/>
</dbReference>
<dbReference type="Gene3D" id="3.40.50.1820">
    <property type="entry name" value="alpha/beta hydrolase"/>
    <property type="match status" value="2"/>
</dbReference>
<dbReference type="GO" id="GO:0005886">
    <property type="term" value="C:plasma membrane"/>
    <property type="evidence" value="ECO:0007669"/>
    <property type="project" value="UniProtKB-SubCell"/>
</dbReference>
<dbReference type="InterPro" id="IPR001563">
    <property type="entry name" value="Peptidase_S10"/>
</dbReference>
<dbReference type="Pfam" id="PF00450">
    <property type="entry name" value="Peptidase_S10"/>
    <property type="match status" value="2"/>
</dbReference>
<keyword evidence="5" id="KW-0336">GPI-anchor</keyword>
<dbReference type="PRINTS" id="PR00724">
    <property type="entry name" value="CRBOXYPTASEC"/>
</dbReference>
<comment type="function">
    <text evidence="13">Extracellular serine carboxypeptidase that contributes to pathogenicity.</text>
</comment>
<dbReference type="OrthoDB" id="443318at2759"/>
<comment type="catalytic activity">
    <reaction evidence="1">
        <text>Preferential release of a C-terminal arginine or lysine residue.</text>
        <dbReference type="EC" id="3.4.16.6"/>
    </reaction>
</comment>
<protein>
    <recommendedName>
        <fullName evidence="14">Carboxypeptidase</fullName>
        <ecNumber evidence="14">3.4.16.-</ecNumber>
    </recommendedName>
</protein>
<evidence type="ECO:0000256" key="10">
    <source>
        <dbReference type="ARBA" id="ARBA00023026"/>
    </source>
</evidence>
<evidence type="ECO:0000256" key="4">
    <source>
        <dbReference type="ARBA" id="ARBA00022475"/>
    </source>
</evidence>
<dbReference type="GO" id="GO:0006508">
    <property type="term" value="P:proteolysis"/>
    <property type="evidence" value="ECO:0007669"/>
    <property type="project" value="UniProtKB-KW"/>
</dbReference>
<organism evidence="15 16">
    <name type="scientific">Trichoderma asperellum</name>
    <name type="common">Filamentous fungus</name>
    <dbReference type="NCBI Taxonomy" id="101201"/>
    <lineage>
        <taxon>Eukaryota</taxon>
        <taxon>Fungi</taxon>
        <taxon>Dikarya</taxon>
        <taxon>Ascomycota</taxon>
        <taxon>Pezizomycotina</taxon>
        <taxon>Sordariomycetes</taxon>
        <taxon>Hypocreomycetidae</taxon>
        <taxon>Hypocreales</taxon>
        <taxon>Hypocreaceae</taxon>
        <taxon>Trichoderma</taxon>
    </lineage>
</organism>
<dbReference type="PANTHER" id="PTHR11802">
    <property type="entry name" value="SERINE PROTEASE FAMILY S10 SERINE CARBOXYPEPTIDASE"/>
    <property type="match status" value="1"/>
</dbReference>
<accession>A0A6V8QQL3</accession>
<keyword evidence="10" id="KW-0843">Virulence</keyword>
<keyword evidence="12" id="KW-0449">Lipoprotein</keyword>
<comment type="similarity">
    <text evidence="3 14">Belongs to the peptidase S10 family.</text>
</comment>
<name>A0A6V8QQL3_TRIAP</name>
<reference evidence="15 16" key="1">
    <citation type="submission" date="2020-07" db="EMBL/GenBank/DDBJ databases">
        <title>Trichoderma asperellum IC-1 whole genome shotgun sequence.</title>
        <authorList>
            <person name="Kanamasa S."/>
            <person name="Takahashi H."/>
        </authorList>
    </citation>
    <scope>NUCLEOTIDE SEQUENCE [LARGE SCALE GENOMIC DNA]</scope>
    <source>
        <strain evidence="15 16">IC-1</strain>
    </source>
</reference>
<dbReference type="GO" id="GO:0004185">
    <property type="term" value="F:serine-type carboxypeptidase activity"/>
    <property type="evidence" value="ECO:0007669"/>
    <property type="project" value="UniProtKB-UniRule"/>
</dbReference>
<evidence type="ECO:0000256" key="2">
    <source>
        <dbReference type="ARBA" id="ARBA00004609"/>
    </source>
</evidence>
<dbReference type="PANTHER" id="PTHR11802:SF189">
    <property type="entry name" value="CARBOXYPEPTIDASE"/>
    <property type="match status" value="1"/>
</dbReference>
<evidence type="ECO:0000256" key="7">
    <source>
        <dbReference type="ARBA" id="ARBA00022670"/>
    </source>
</evidence>
<dbReference type="EMBL" id="BLZH01000004">
    <property type="protein sequence ID" value="GFP54392.1"/>
    <property type="molecule type" value="Genomic_DNA"/>
</dbReference>
<dbReference type="EC" id="3.4.16.-" evidence="14"/>
<evidence type="ECO:0000256" key="5">
    <source>
        <dbReference type="ARBA" id="ARBA00022622"/>
    </source>
</evidence>
<dbReference type="InterPro" id="IPR033124">
    <property type="entry name" value="Ser_caboxypep_his_AS"/>
</dbReference>
<dbReference type="InterPro" id="IPR018202">
    <property type="entry name" value="Ser_caboxypep_ser_AS"/>
</dbReference>
<evidence type="ECO:0000313" key="15">
    <source>
        <dbReference type="EMBL" id="GFP54392.1"/>
    </source>
</evidence>
<dbReference type="GO" id="GO:0000324">
    <property type="term" value="C:fungal-type vacuole"/>
    <property type="evidence" value="ECO:0007669"/>
    <property type="project" value="TreeGrafter"/>
</dbReference>
<dbReference type="AlphaFoldDB" id="A0A6V8QQL3"/>
<dbReference type="PROSITE" id="PS00131">
    <property type="entry name" value="CARBOXYPEPT_SER_SER"/>
    <property type="match status" value="1"/>
</dbReference>